<gene>
    <name evidence="2" type="ORF">EJB05_14678</name>
</gene>
<sequence length="129" mass="14036">MALRSLARKLRGLLPSRATASRTAASDLDLVFGSLRIENPVDAKLLALSRTLKEKARIRNQEIDKLIRKNYRSAGLYAVTSVGCAALFWSSAVEALADDSKPTEVEKAMDAVESKAIDAKEVKAMDAED</sequence>
<proteinExistence type="predicted"/>
<reference evidence="2 3" key="1">
    <citation type="journal article" date="2019" name="Sci. Rep.">
        <title>A high-quality genome of Eragrostis curvula grass provides insights into Poaceae evolution and supports new strategies to enhance forage quality.</title>
        <authorList>
            <person name="Carballo J."/>
            <person name="Santos B.A.C.M."/>
            <person name="Zappacosta D."/>
            <person name="Garbus I."/>
            <person name="Selva J.P."/>
            <person name="Gallo C.A."/>
            <person name="Diaz A."/>
            <person name="Albertini E."/>
            <person name="Caccamo M."/>
            <person name="Echenique V."/>
        </authorList>
    </citation>
    <scope>NUCLEOTIDE SEQUENCE [LARGE SCALE GENOMIC DNA]</scope>
    <source>
        <strain evidence="3">cv. Victoria</strain>
        <tissue evidence="2">Leaf</tissue>
    </source>
</reference>
<keyword evidence="1" id="KW-0812">Transmembrane</keyword>
<name>A0A5J9VY51_9POAL</name>
<organism evidence="2 3">
    <name type="scientific">Eragrostis curvula</name>
    <name type="common">weeping love grass</name>
    <dbReference type="NCBI Taxonomy" id="38414"/>
    <lineage>
        <taxon>Eukaryota</taxon>
        <taxon>Viridiplantae</taxon>
        <taxon>Streptophyta</taxon>
        <taxon>Embryophyta</taxon>
        <taxon>Tracheophyta</taxon>
        <taxon>Spermatophyta</taxon>
        <taxon>Magnoliopsida</taxon>
        <taxon>Liliopsida</taxon>
        <taxon>Poales</taxon>
        <taxon>Poaceae</taxon>
        <taxon>PACMAD clade</taxon>
        <taxon>Chloridoideae</taxon>
        <taxon>Eragrostideae</taxon>
        <taxon>Eragrostidinae</taxon>
        <taxon>Eragrostis</taxon>
    </lineage>
</organism>
<evidence type="ECO:0000313" key="2">
    <source>
        <dbReference type="EMBL" id="TVU41179.1"/>
    </source>
</evidence>
<feature type="transmembrane region" description="Helical" evidence="1">
    <location>
        <begin position="74"/>
        <end position="92"/>
    </location>
</feature>
<dbReference type="Gramene" id="TVU41179">
    <property type="protein sequence ID" value="TVU41179"/>
    <property type="gene ID" value="EJB05_14678"/>
</dbReference>
<comment type="caution">
    <text evidence="2">The sequence shown here is derived from an EMBL/GenBank/DDBJ whole genome shotgun (WGS) entry which is preliminary data.</text>
</comment>
<protein>
    <submittedName>
        <fullName evidence="2">Uncharacterized protein</fullName>
    </submittedName>
</protein>
<dbReference type="EMBL" id="RWGY01000007">
    <property type="protein sequence ID" value="TVU41179.1"/>
    <property type="molecule type" value="Genomic_DNA"/>
</dbReference>
<dbReference type="AlphaFoldDB" id="A0A5J9VY51"/>
<accession>A0A5J9VY51</accession>
<keyword evidence="1" id="KW-0472">Membrane</keyword>
<evidence type="ECO:0000313" key="3">
    <source>
        <dbReference type="Proteomes" id="UP000324897"/>
    </source>
</evidence>
<keyword evidence="1" id="KW-1133">Transmembrane helix</keyword>
<dbReference type="Proteomes" id="UP000324897">
    <property type="component" value="Chromosome 4"/>
</dbReference>
<keyword evidence="3" id="KW-1185">Reference proteome</keyword>
<evidence type="ECO:0000256" key="1">
    <source>
        <dbReference type="SAM" id="Phobius"/>
    </source>
</evidence>